<dbReference type="EMBL" id="CM042051">
    <property type="protein sequence ID" value="KAI3727714.1"/>
    <property type="molecule type" value="Genomic_DNA"/>
</dbReference>
<organism evidence="1 2">
    <name type="scientific">Arctium lappa</name>
    <name type="common">Greater burdock</name>
    <name type="synonym">Lappa major</name>
    <dbReference type="NCBI Taxonomy" id="4217"/>
    <lineage>
        <taxon>Eukaryota</taxon>
        <taxon>Viridiplantae</taxon>
        <taxon>Streptophyta</taxon>
        <taxon>Embryophyta</taxon>
        <taxon>Tracheophyta</taxon>
        <taxon>Spermatophyta</taxon>
        <taxon>Magnoliopsida</taxon>
        <taxon>eudicotyledons</taxon>
        <taxon>Gunneridae</taxon>
        <taxon>Pentapetalae</taxon>
        <taxon>asterids</taxon>
        <taxon>campanulids</taxon>
        <taxon>Asterales</taxon>
        <taxon>Asteraceae</taxon>
        <taxon>Carduoideae</taxon>
        <taxon>Cardueae</taxon>
        <taxon>Arctiinae</taxon>
        <taxon>Arctium</taxon>
    </lineage>
</organism>
<evidence type="ECO:0000313" key="2">
    <source>
        <dbReference type="Proteomes" id="UP001055879"/>
    </source>
</evidence>
<reference evidence="2" key="1">
    <citation type="journal article" date="2022" name="Mol. Ecol. Resour.">
        <title>The genomes of chicory, endive, great burdock and yacon provide insights into Asteraceae palaeo-polyploidization history and plant inulin production.</title>
        <authorList>
            <person name="Fan W."/>
            <person name="Wang S."/>
            <person name="Wang H."/>
            <person name="Wang A."/>
            <person name="Jiang F."/>
            <person name="Liu H."/>
            <person name="Zhao H."/>
            <person name="Xu D."/>
            <person name="Zhang Y."/>
        </authorList>
    </citation>
    <scope>NUCLEOTIDE SEQUENCE [LARGE SCALE GENOMIC DNA]</scope>
    <source>
        <strain evidence="2">cv. Niubang</strain>
    </source>
</reference>
<protein>
    <submittedName>
        <fullName evidence="1">Uncharacterized protein</fullName>
    </submittedName>
</protein>
<comment type="caution">
    <text evidence="1">The sequence shown here is derived from an EMBL/GenBank/DDBJ whole genome shotgun (WGS) entry which is preliminary data.</text>
</comment>
<dbReference type="Proteomes" id="UP001055879">
    <property type="component" value="Linkage Group LG05"/>
</dbReference>
<name>A0ACB9C081_ARCLA</name>
<gene>
    <name evidence="1" type="ORF">L6452_16332</name>
</gene>
<keyword evidence="2" id="KW-1185">Reference proteome</keyword>
<sequence length="225" mass="26494">MEKKIAVFTVFTFLLFAVSTARIFDDGVSKSSPESVAVAVADSDIVLSNEKPKPEFDETAGSDRLPEIEKTQTLDVSAIDPTQRLNFARLHPIKRHFFDKTAQIPLRFVRRHPCRKFGKTFMIPRSKASYGNDMILSGETYSFDPKTLGDDHQVPTKWLEFKHNYGHHHHHHHDHHHDKDEEFEKYMLDQEKMLHSSRHHKEKRENNGRFDFMKRIRKFLKHTFD</sequence>
<accession>A0ACB9C081</accession>
<evidence type="ECO:0000313" key="1">
    <source>
        <dbReference type="EMBL" id="KAI3727714.1"/>
    </source>
</evidence>
<reference evidence="1 2" key="2">
    <citation type="journal article" date="2022" name="Mol. Ecol. Resour.">
        <title>The genomes of chicory, endive, great burdock and yacon provide insights into Asteraceae paleo-polyploidization history and plant inulin production.</title>
        <authorList>
            <person name="Fan W."/>
            <person name="Wang S."/>
            <person name="Wang H."/>
            <person name="Wang A."/>
            <person name="Jiang F."/>
            <person name="Liu H."/>
            <person name="Zhao H."/>
            <person name="Xu D."/>
            <person name="Zhang Y."/>
        </authorList>
    </citation>
    <scope>NUCLEOTIDE SEQUENCE [LARGE SCALE GENOMIC DNA]</scope>
    <source>
        <strain evidence="2">cv. Niubang</strain>
    </source>
</reference>
<proteinExistence type="predicted"/>